<evidence type="ECO:0000313" key="13">
    <source>
        <dbReference type="Proteomes" id="UP000028045"/>
    </source>
</evidence>
<dbReference type="PANTHER" id="PTHR31030">
    <property type="entry name" value="PLASMA MEMBRANE FUSION PROTEIN PRM1"/>
    <property type="match status" value="1"/>
</dbReference>
<feature type="transmembrane region" description="Helical" evidence="10">
    <location>
        <begin position="400"/>
        <end position="425"/>
    </location>
</feature>
<organism evidence="12 13">
    <name type="scientific">Stachybotrys chartarum (strain CBS 109288 / IBT 7711)</name>
    <name type="common">Toxic black mold</name>
    <name type="synonym">Stilbospora chartarum</name>
    <dbReference type="NCBI Taxonomy" id="1280523"/>
    <lineage>
        <taxon>Eukaryota</taxon>
        <taxon>Fungi</taxon>
        <taxon>Dikarya</taxon>
        <taxon>Ascomycota</taxon>
        <taxon>Pezizomycotina</taxon>
        <taxon>Sordariomycetes</taxon>
        <taxon>Hypocreomycetidae</taxon>
        <taxon>Hypocreales</taxon>
        <taxon>Stachybotryaceae</taxon>
        <taxon>Stachybotrys</taxon>
    </lineage>
</organism>
<evidence type="ECO:0000256" key="9">
    <source>
        <dbReference type="ARBA" id="ARBA00023180"/>
    </source>
</evidence>
<keyword evidence="9" id="KW-0325">Glycoprotein</keyword>
<accession>A0A084AW35</accession>
<evidence type="ECO:0000256" key="2">
    <source>
        <dbReference type="ARBA" id="ARBA00004651"/>
    </source>
</evidence>
<evidence type="ECO:0000256" key="7">
    <source>
        <dbReference type="ARBA" id="ARBA00022989"/>
    </source>
</evidence>
<evidence type="ECO:0000256" key="11">
    <source>
        <dbReference type="SAM" id="MobiDB-lite"/>
    </source>
</evidence>
<evidence type="ECO:0000256" key="10">
    <source>
        <dbReference type="RuleBase" id="RU366035"/>
    </source>
</evidence>
<proteinExistence type="inferred from homology"/>
<dbReference type="EMBL" id="KL648525">
    <property type="protein sequence ID" value="KEY69514.1"/>
    <property type="molecule type" value="Genomic_DNA"/>
</dbReference>
<comment type="function">
    <text evidence="1 10">Involved in cell fusion during mating by stabilizing the plasma membrane fusion event.</text>
</comment>
<dbReference type="PANTHER" id="PTHR31030:SF1">
    <property type="entry name" value="PLASMA MEMBRANE FUSION PROTEIN PRM1"/>
    <property type="match status" value="1"/>
</dbReference>
<sequence>MFSRTTNPPPSYPDVPDTLRSNSFEMTNMKKVLEARATTAPYVTPYLSLRSRLSQVWINRWTVLLLLVLVRVLLLVGQLNTNIGDANVRAVAACTEVENVGSAMASMPHYLSAGVNDMAATGIEQSVSAMVSVLDLMLSGVESIIIFFINFVVGTYVCLITAMIHGSLDVVASVTEDATDAFNSIISRVTEEIGDIAGSLEGGISDLTEAIEDSIIGTILPDIPSVDFSGPIEELSDFELDVDSFVRDVRQLNEDLPDFAEVQNLTEEAIAIPFNFVREALRDAYSDYQFSRDVFPLAQREQLTFCSDNDSINNFFDGLYGMVETARVAFIAVLVILAVLVMGPMAWLEIQRWRREQSHARLVSQNQYDPMDVVYIASRPLTSSWGIWIASRFSGKKQVLVRWCFAYATTAPALFVLSLAMAGFFSSLCQVILLRAVQDQVPALATQVGAFADGVVSSLQGVSDGWASEANSVILDLNNDINQDVLGYVTNATDAVNDTLTVFLETMDEGLETVFNGTILLDSIRAVLHCVIGIKVENLQEGLTWVHDHSQITLPLFSNDTFSMGAEESISGDSELNTFLASPSSVTTDEVTGAVERVATWLYNSIIQEVLITTGIFLVYIIVVLIGVTRACISMAMPDRTRAEGGAMHYTGDDGRPVSPRMVQGASPAFPRFGSEGVEDERSPTRDGEVRDDKLASGSYANQATRVVGHERSSSYGHLGIASKY</sequence>
<dbReference type="GO" id="GO:0032220">
    <property type="term" value="P:plasma membrane fusion involved in cytogamy"/>
    <property type="evidence" value="ECO:0007669"/>
    <property type="project" value="TreeGrafter"/>
</dbReference>
<comment type="subcellular location">
    <subcellularLocation>
        <location evidence="2 10">Cell membrane</location>
        <topology evidence="2 10">Multi-pass membrane protein</topology>
    </subcellularLocation>
</comment>
<name>A0A084AW35_STACB</name>
<evidence type="ECO:0000256" key="3">
    <source>
        <dbReference type="ARBA" id="ARBA00010780"/>
    </source>
</evidence>
<dbReference type="HOGENOM" id="CLU_010191_1_0_1"/>
<comment type="similarity">
    <text evidence="3 10">Belongs to the PRM1 family.</text>
</comment>
<evidence type="ECO:0000256" key="1">
    <source>
        <dbReference type="ARBA" id="ARBA00002512"/>
    </source>
</evidence>
<keyword evidence="7 10" id="KW-1133">Transmembrane helix</keyword>
<gene>
    <name evidence="12" type="ORF">S7711_02051</name>
</gene>
<feature type="transmembrane region" description="Helical" evidence="10">
    <location>
        <begin position="57"/>
        <end position="76"/>
    </location>
</feature>
<dbReference type="OrthoDB" id="5356111at2759"/>
<dbReference type="GO" id="GO:0043332">
    <property type="term" value="C:mating projection tip"/>
    <property type="evidence" value="ECO:0007669"/>
    <property type="project" value="UniProtKB-UniRule"/>
</dbReference>
<keyword evidence="13" id="KW-1185">Reference proteome</keyword>
<feature type="transmembrane region" description="Helical" evidence="10">
    <location>
        <begin position="610"/>
        <end position="633"/>
    </location>
</feature>
<evidence type="ECO:0000256" key="8">
    <source>
        <dbReference type="ARBA" id="ARBA00023136"/>
    </source>
</evidence>
<evidence type="ECO:0000313" key="12">
    <source>
        <dbReference type="EMBL" id="KEY69514.1"/>
    </source>
</evidence>
<dbReference type="GO" id="GO:0005886">
    <property type="term" value="C:plasma membrane"/>
    <property type="evidence" value="ECO:0007669"/>
    <property type="project" value="UniProtKB-SubCell"/>
</dbReference>
<evidence type="ECO:0000256" key="4">
    <source>
        <dbReference type="ARBA" id="ARBA00022475"/>
    </source>
</evidence>
<feature type="compositionally biased region" description="Basic and acidic residues" evidence="11">
    <location>
        <begin position="680"/>
        <end position="695"/>
    </location>
</feature>
<dbReference type="AlphaFoldDB" id="A0A084AW35"/>
<feature type="transmembrane region" description="Helical" evidence="10">
    <location>
        <begin position="328"/>
        <end position="348"/>
    </location>
</feature>
<evidence type="ECO:0000256" key="5">
    <source>
        <dbReference type="ARBA" id="ARBA00022692"/>
    </source>
</evidence>
<feature type="transmembrane region" description="Helical" evidence="10">
    <location>
        <begin position="144"/>
        <end position="164"/>
    </location>
</feature>
<keyword evidence="4 10" id="KW-1003">Cell membrane</keyword>
<evidence type="ECO:0000256" key="6">
    <source>
        <dbReference type="ARBA" id="ARBA00022971"/>
    </source>
</evidence>
<dbReference type="Proteomes" id="UP000028045">
    <property type="component" value="Unassembled WGS sequence"/>
</dbReference>
<protein>
    <recommendedName>
        <fullName evidence="10">Plasma membrane fusion protein PRM1</fullName>
    </recommendedName>
</protein>
<keyword evidence="5 10" id="KW-0812">Transmembrane</keyword>
<feature type="region of interest" description="Disordered" evidence="11">
    <location>
        <begin position="664"/>
        <end position="712"/>
    </location>
</feature>
<dbReference type="InterPro" id="IPR026777">
    <property type="entry name" value="PRM1"/>
</dbReference>
<keyword evidence="6 10" id="KW-0184">Conjugation</keyword>
<keyword evidence="8 10" id="KW-0472">Membrane</keyword>
<reference evidence="12 13" key="1">
    <citation type="journal article" date="2014" name="BMC Genomics">
        <title>Comparative genome sequencing reveals chemotype-specific gene clusters in the toxigenic black mold Stachybotrys.</title>
        <authorList>
            <person name="Semeiks J."/>
            <person name="Borek D."/>
            <person name="Otwinowski Z."/>
            <person name="Grishin N.V."/>
        </authorList>
    </citation>
    <scope>NUCLEOTIDE SEQUENCE [LARGE SCALE GENOMIC DNA]</scope>
    <source>
        <strain evidence="13">CBS 109288 / IBT 7711</strain>
    </source>
</reference>